<keyword evidence="1 4" id="KW-0489">Methyltransferase</keyword>
<dbReference type="Gene3D" id="3.40.50.150">
    <property type="entry name" value="Vaccinia Virus protein VP39"/>
    <property type="match status" value="2"/>
</dbReference>
<organism evidence="4 5">
    <name type="scientific">Thorsellia anophelis DSM 18579</name>
    <dbReference type="NCBI Taxonomy" id="1123402"/>
    <lineage>
        <taxon>Bacteria</taxon>
        <taxon>Pseudomonadati</taxon>
        <taxon>Pseudomonadota</taxon>
        <taxon>Gammaproteobacteria</taxon>
        <taxon>Enterobacterales</taxon>
        <taxon>Thorselliaceae</taxon>
        <taxon>Thorsellia</taxon>
    </lineage>
</organism>
<evidence type="ECO:0000256" key="2">
    <source>
        <dbReference type="ARBA" id="ARBA00022679"/>
    </source>
</evidence>
<keyword evidence="2 4" id="KW-0808">Transferase</keyword>
<proteinExistence type="predicted"/>
<evidence type="ECO:0000313" key="4">
    <source>
        <dbReference type="EMBL" id="SET62521.1"/>
    </source>
</evidence>
<dbReference type="Pfam" id="PF02086">
    <property type="entry name" value="MethyltransfD12"/>
    <property type="match status" value="1"/>
</dbReference>
<accession>A0A1I0FVL5</accession>
<dbReference type="SUPFAM" id="SSF53335">
    <property type="entry name" value="S-adenosyl-L-methionine-dependent methyltransferases"/>
    <property type="match status" value="2"/>
</dbReference>
<dbReference type="GO" id="GO:0032259">
    <property type="term" value="P:methylation"/>
    <property type="evidence" value="ECO:0007669"/>
    <property type="project" value="UniProtKB-KW"/>
</dbReference>
<evidence type="ECO:0000256" key="1">
    <source>
        <dbReference type="ARBA" id="ARBA00022603"/>
    </source>
</evidence>
<dbReference type="EMBL" id="FOHV01000050">
    <property type="protein sequence ID" value="SET62521.1"/>
    <property type="molecule type" value="Genomic_DNA"/>
</dbReference>
<gene>
    <name evidence="4" type="ORF">SAMN02583745_02912</name>
</gene>
<reference evidence="5" key="1">
    <citation type="submission" date="2016-10" db="EMBL/GenBank/DDBJ databases">
        <authorList>
            <person name="Varghese N."/>
            <person name="Submissions S."/>
        </authorList>
    </citation>
    <scope>NUCLEOTIDE SEQUENCE [LARGE SCALE GENOMIC DNA]</scope>
    <source>
        <strain evidence="5">DSM 18579</strain>
    </source>
</reference>
<protein>
    <submittedName>
        <fullName evidence="4">D12 class N6 adenine-specific DNA methyltransferase</fullName>
    </submittedName>
</protein>
<dbReference type="Proteomes" id="UP000242642">
    <property type="component" value="Unassembled WGS sequence"/>
</dbReference>
<evidence type="ECO:0000256" key="3">
    <source>
        <dbReference type="ARBA" id="ARBA00022691"/>
    </source>
</evidence>
<dbReference type="AlphaFoldDB" id="A0A1I0FVL5"/>
<keyword evidence="5" id="KW-1185">Reference proteome</keyword>
<dbReference type="RefSeq" id="WP_093322667.1">
    <property type="nucleotide sequence ID" value="NZ_FOHV01000050.1"/>
</dbReference>
<keyword evidence="3" id="KW-0949">S-adenosyl-L-methionine</keyword>
<evidence type="ECO:0000313" key="5">
    <source>
        <dbReference type="Proteomes" id="UP000242642"/>
    </source>
</evidence>
<dbReference type="InterPro" id="IPR053943">
    <property type="entry name" value="RlmKL-like_Mtase_CS"/>
</dbReference>
<dbReference type="OrthoDB" id="9816043at2"/>
<dbReference type="GO" id="GO:0009007">
    <property type="term" value="F:site-specific DNA-methyltransferase (adenine-specific) activity"/>
    <property type="evidence" value="ECO:0007669"/>
    <property type="project" value="UniProtKB-EC"/>
</dbReference>
<dbReference type="GO" id="GO:0009307">
    <property type="term" value="P:DNA restriction-modification system"/>
    <property type="evidence" value="ECO:0007669"/>
    <property type="project" value="InterPro"/>
</dbReference>
<sequence length="452" mass="51835">MHNQHTYINVTDTSEIYLSLKKQYNASKKPLRVNFREIVNWVKSGDQFTHQIHPYPAKLLPHIAYFFSNARVLVGNEQSVLDPFCGSGTVALEASLAGLTPYICDSNPLALLIAKVKTMPYDTSELLETLDIIKAKVAKFRTAPKVDVINHEKWYFQKTKFGLEKIYRAIIEIENSIVKEFFEICFSLTAKRCSRADPSIAVPVLLKPKKKFSENKNNEIISHLLNIENTSPLGEFYRICINNINRIKKTNEIKPQRKAAKVVSNNVFKLSSNTETFKTSLIITSPPYGCAQKYIRSSSLSLNWLELASPPNLKELDSISIGRESSPANTRVNFSDKLPIEFELLLQKIKEKNLLRYYITNQYLYEMKNAYKQLVNCIENYGYIVIVTGNNLITENELRNDQFTIQIMRQLGLKLELHLIDSIKSRGLMTKRNVNGSIIKDEHILVFKKESK</sequence>
<dbReference type="STRING" id="1123402.SAMN02583745_02912"/>
<name>A0A1I0FVL5_9GAMM</name>
<dbReference type="InterPro" id="IPR012327">
    <property type="entry name" value="MeTrfase_D12"/>
</dbReference>
<dbReference type="InterPro" id="IPR029063">
    <property type="entry name" value="SAM-dependent_MTases_sf"/>
</dbReference>
<dbReference type="PROSITE" id="PS01261">
    <property type="entry name" value="UPF0020"/>
    <property type="match status" value="1"/>
</dbReference>